<dbReference type="InterPro" id="IPR006684">
    <property type="entry name" value="YbgC/YbaW"/>
</dbReference>
<protein>
    <submittedName>
        <fullName evidence="3">Acyl-CoA thioesterase YbgC</fullName>
    </submittedName>
</protein>
<dbReference type="Pfam" id="PF13279">
    <property type="entry name" value="4HBT_2"/>
    <property type="match status" value="1"/>
</dbReference>
<accession>A0A174Z4S9</accession>
<dbReference type="PANTHER" id="PTHR31793:SF27">
    <property type="entry name" value="NOVEL THIOESTERASE SUPERFAMILY DOMAIN AND SAPOSIN A-TYPE DOMAIN CONTAINING PROTEIN (0610012H03RIK)"/>
    <property type="match status" value="1"/>
</dbReference>
<evidence type="ECO:0000313" key="4">
    <source>
        <dbReference type="Proteomes" id="UP000095662"/>
    </source>
</evidence>
<keyword evidence="2" id="KW-0378">Hydrolase</keyword>
<dbReference type="EMBL" id="CZBY01000001">
    <property type="protein sequence ID" value="CUQ80962.1"/>
    <property type="molecule type" value="Genomic_DNA"/>
</dbReference>
<dbReference type="STRING" id="39492.ERS852540_00158"/>
<dbReference type="NCBIfam" id="TIGR00051">
    <property type="entry name" value="YbgC/FadM family acyl-CoA thioesterase"/>
    <property type="match status" value="1"/>
</dbReference>
<dbReference type="PIRSF" id="PIRSF003230">
    <property type="entry name" value="YbgC"/>
    <property type="match status" value="1"/>
</dbReference>
<dbReference type="GO" id="GO:0047617">
    <property type="term" value="F:fatty acyl-CoA hydrolase activity"/>
    <property type="evidence" value="ECO:0007669"/>
    <property type="project" value="TreeGrafter"/>
</dbReference>
<gene>
    <name evidence="3" type="ORF">ERS852540_00158</name>
</gene>
<comment type="similarity">
    <text evidence="1">Belongs to the 4-hydroxybenzoyl-CoA thioesterase family.</text>
</comment>
<reference evidence="3 4" key="1">
    <citation type="submission" date="2015-09" db="EMBL/GenBank/DDBJ databases">
        <authorList>
            <consortium name="Pathogen Informatics"/>
        </authorList>
    </citation>
    <scope>NUCLEOTIDE SEQUENCE [LARGE SCALE GENOMIC DNA]</scope>
    <source>
        <strain evidence="3 4">2789STDY5834928</strain>
    </source>
</reference>
<dbReference type="OrthoDB" id="9800856at2"/>
<dbReference type="SUPFAM" id="SSF54637">
    <property type="entry name" value="Thioesterase/thiol ester dehydrase-isomerase"/>
    <property type="match status" value="1"/>
</dbReference>
<organism evidence="3 4">
    <name type="scientific">[Eubacterium] siraeum</name>
    <dbReference type="NCBI Taxonomy" id="39492"/>
    <lineage>
        <taxon>Bacteria</taxon>
        <taxon>Bacillati</taxon>
        <taxon>Bacillota</taxon>
        <taxon>Clostridia</taxon>
        <taxon>Eubacteriales</taxon>
        <taxon>Oscillospiraceae</taxon>
        <taxon>Oscillospiraceae incertae sedis</taxon>
    </lineage>
</organism>
<evidence type="ECO:0000256" key="1">
    <source>
        <dbReference type="ARBA" id="ARBA00005953"/>
    </source>
</evidence>
<sequence length="145" mass="17250">MNKDLPPIEPYERTAHYYETDRMGIIHHSNYIRWFEETRIHYLDKAGYPYSEMEKDGVMIPVLSAECTYKNAVRFDETVLIDLKITEFNGFKMTIDYVVKGKENGDVKATGRTRHFFVNSDFKPVRVKDKFTKVYEVFNSRKEEE</sequence>
<proteinExistence type="inferred from homology"/>
<dbReference type="InterPro" id="IPR029069">
    <property type="entry name" value="HotDog_dom_sf"/>
</dbReference>
<dbReference type="PANTHER" id="PTHR31793">
    <property type="entry name" value="4-HYDROXYBENZOYL-COA THIOESTERASE FAMILY MEMBER"/>
    <property type="match status" value="1"/>
</dbReference>
<name>A0A174Z4S9_9FIRM</name>
<dbReference type="AlphaFoldDB" id="A0A174Z4S9"/>
<dbReference type="Gene3D" id="3.10.129.10">
    <property type="entry name" value="Hotdog Thioesterase"/>
    <property type="match status" value="1"/>
</dbReference>
<evidence type="ECO:0000313" key="3">
    <source>
        <dbReference type="EMBL" id="CUQ80962.1"/>
    </source>
</evidence>
<dbReference type="CDD" id="cd00586">
    <property type="entry name" value="4HBT"/>
    <property type="match status" value="1"/>
</dbReference>
<evidence type="ECO:0000256" key="2">
    <source>
        <dbReference type="ARBA" id="ARBA00022801"/>
    </source>
</evidence>
<dbReference type="Proteomes" id="UP000095662">
    <property type="component" value="Unassembled WGS sequence"/>
</dbReference>
<dbReference type="InterPro" id="IPR050563">
    <property type="entry name" value="4-hydroxybenzoyl-CoA_TE"/>
</dbReference>